<dbReference type="EMBL" id="KF831354">
    <property type="protein sequence ID" value="AIF71709.1"/>
    <property type="molecule type" value="Genomic_DNA"/>
</dbReference>
<dbReference type="KEGG" id="vg:22807958"/>
<dbReference type="Gene3D" id="3.10.20.390">
    <property type="entry name" value="Chemotaxis-inhibiting protein CHIPS"/>
    <property type="match status" value="1"/>
</dbReference>
<dbReference type="Pfam" id="PF11434">
    <property type="entry name" value="CHIPS"/>
    <property type="match status" value="1"/>
</dbReference>
<keyword evidence="3" id="KW-0964">Secreted</keyword>
<dbReference type="RefSeq" id="YP_009113103.1">
    <property type="nucleotide sequence ID" value="NC_026016.1"/>
</dbReference>
<dbReference type="NCBIfam" id="NF009591">
    <property type="entry name" value="PRK13032.1"/>
    <property type="match status" value="1"/>
</dbReference>
<comment type="function">
    <text evidence="7">Involved in countering the first line of host defense mechanisms. Specifically inhibits the response of human neutrophils and monocytes to complement anaphylatoxin C5a and formylated peptides, like N-formyl-methionyl-leucyl-phenylalanine (fMLP). Acts by binding directly to the C5a receptor (C5aR) and formylated peptide receptor (FPR), thereby blocking the C5a- and fMLP-induced calcium responses. Prevents phagocytosis of the bacterium.</text>
</comment>
<dbReference type="InterPro" id="IPR020986">
    <property type="entry name" value="CHIPS"/>
</dbReference>
<keyword evidence="9" id="KW-1185">Reference proteome</keyword>
<keyword evidence="5" id="KW-0843">Virulence</keyword>
<comment type="subcellular location">
    <subcellularLocation>
        <location evidence="1">Secreted</location>
    </subcellularLocation>
</comment>
<name>A0A075LZI2_9CAUD</name>
<dbReference type="InterPro" id="IPR038529">
    <property type="entry name" value="FLIPR/CHIP_sf"/>
</dbReference>
<evidence type="ECO:0000256" key="7">
    <source>
        <dbReference type="ARBA" id="ARBA00045561"/>
    </source>
</evidence>
<dbReference type="GO" id="GO:0005576">
    <property type="term" value="C:extracellular region"/>
    <property type="evidence" value="ECO:0007669"/>
    <property type="project" value="UniProtKB-SubCell"/>
</dbReference>
<evidence type="ECO:0000256" key="4">
    <source>
        <dbReference type="ARBA" id="ARBA00022729"/>
    </source>
</evidence>
<protein>
    <recommendedName>
        <fullName evidence="2">Chemotaxis inhibitory protein</fullName>
    </recommendedName>
    <alternativeName>
        <fullName evidence="6">CHIPS</fullName>
    </alternativeName>
</protein>
<keyword evidence="4" id="KW-0732">Signal</keyword>
<evidence type="ECO:0000313" key="8">
    <source>
        <dbReference type="EMBL" id="AIF71709.1"/>
    </source>
</evidence>
<organism evidence="8 9">
    <name type="scientific">Staphylococcus phage phiBU01</name>
    <dbReference type="NCBI Taxonomy" id="1519999"/>
    <lineage>
        <taxon>Viruses</taxon>
        <taxon>Duplodnaviria</taxon>
        <taxon>Heunggongvirae</taxon>
        <taxon>Uroviricota</taxon>
        <taxon>Caudoviricetes</taxon>
        <taxon>Bronfenbrennervirinae</taxon>
        <taxon>Biseptimavirus</taxon>
        <taxon>Biseptimavirus BU01</taxon>
    </lineage>
</organism>
<evidence type="ECO:0000256" key="6">
    <source>
        <dbReference type="ARBA" id="ARBA00030586"/>
    </source>
</evidence>
<evidence type="ECO:0000256" key="5">
    <source>
        <dbReference type="ARBA" id="ARBA00023026"/>
    </source>
</evidence>
<evidence type="ECO:0000256" key="3">
    <source>
        <dbReference type="ARBA" id="ARBA00022525"/>
    </source>
</evidence>
<dbReference type="PRINTS" id="PR02036">
    <property type="entry name" value="CHEMOTAXISIP"/>
</dbReference>
<reference evidence="8 9" key="1">
    <citation type="journal article" date="2014" name="PLoS ONE">
        <title>Beyond the Chromosome: The Prevalence of Unique Extra-Chromosomal Bacteriophages with Integrated Virulence Genes in Pathogenic Staphylococcus aureus.</title>
        <authorList>
            <person name="Utter B."/>
            <person name="Deutsch D.R."/>
            <person name="Schuch R."/>
            <person name="Winer B.Y."/>
            <person name="Verratti K."/>
            <person name="Bishop-Lilly K."/>
            <person name="Sozhamannan S."/>
            <person name="Fischetti V.A."/>
        </authorList>
    </citation>
    <scope>NUCLEOTIDE SEQUENCE [LARGE SCALE GENOMIC DNA]</scope>
</reference>
<sequence>MNIIMKKKLATTVLALSFLTAGISTHHHSAKAFTFEPFPTNEEIESNKKMLEKEKAYKESFKNSGLPTTLGKLDERLRNYLEKGTKNTAQFEKMVILTENKGYYTVYLNTPLAEDRKNVELLGKMYKTYFFKKGESKSSYVINGPGKTNEYAY</sequence>
<proteinExistence type="predicted"/>
<dbReference type="GeneID" id="22807958"/>
<evidence type="ECO:0000256" key="2">
    <source>
        <dbReference type="ARBA" id="ARBA00017798"/>
    </source>
</evidence>
<dbReference type="PRINTS" id="PR02035">
    <property type="entry name" value="FLIPRCHIPS"/>
</dbReference>
<dbReference type="OrthoDB" id="11620at10239"/>
<dbReference type="InterPro" id="IPR023253">
    <property type="entry name" value="FLIPR/CHIPS"/>
</dbReference>
<evidence type="ECO:0000256" key="1">
    <source>
        <dbReference type="ARBA" id="ARBA00004613"/>
    </source>
</evidence>
<accession>A0A075LZI2</accession>
<dbReference type="Proteomes" id="UP000028562">
    <property type="component" value="Segment"/>
</dbReference>
<evidence type="ECO:0000313" key="9">
    <source>
        <dbReference type="Proteomes" id="UP000028562"/>
    </source>
</evidence>